<organism evidence="2 3">
    <name type="scientific">Endocarpon pusillum</name>
    <dbReference type="NCBI Taxonomy" id="364733"/>
    <lineage>
        <taxon>Eukaryota</taxon>
        <taxon>Fungi</taxon>
        <taxon>Dikarya</taxon>
        <taxon>Ascomycota</taxon>
        <taxon>Pezizomycotina</taxon>
        <taxon>Eurotiomycetes</taxon>
        <taxon>Chaetothyriomycetidae</taxon>
        <taxon>Verrucariales</taxon>
        <taxon>Verrucariaceae</taxon>
        <taxon>Endocarpon</taxon>
    </lineage>
</organism>
<reference evidence="2" key="1">
    <citation type="submission" date="2020-02" db="EMBL/GenBank/DDBJ databases">
        <authorList>
            <person name="Palmer J.M."/>
        </authorList>
    </citation>
    <scope>NUCLEOTIDE SEQUENCE</scope>
    <source>
        <strain evidence="2">EPUS1.4</strain>
        <tissue evidence="2">Thallus</tissue>
    </source>
</reference>
<evidence type="ECO:0000313" key="2">
    <source>
        <dbReference type="EMBL" id="KAF7508582.1"/>
    </source>
</evidence>
<feature type="region of interest" description="Disordered" evidence="1">
    <location>
        <begin position="139"/>
        <end position="171"/>
    </location>
</feature>
<feature type="compositionally biased region" description="Basic and acidic residues" evidence="1">
    <location>
        <begin position="150"/>
        <end position="162"/>
    </location>
</feature>
<accession>A0A8H7AKE2</accession>
<dbReference type="AlphaFoldDB" id="A0A8H7AKE2"/>
<evidence type="ECO:0000256" key="1">
    <source>
        <dbReference type="SAM" id="MobiDB-lite"/>
    </source>
</evidence>
<feature type="region of interest" description="Disordered" evidence="1">
    <location>
        <begin position="1"/>
        <end position="32"/>
    </location>
</feature>
<gene>
    <name evidence="2" type="ORF">GJ744_009131</name>
</gene>
<feature type="compositionally biased region" description="Pro residues" evidence="1">
    <location>
        <begin position="1"/>
        <end position="12"/>
    </location>
</feature>
<keyword evidence="3" id="KW-1185">Reference proteome</keyword>
<dbReference type="EMBL" id="JAACFV010000052">
    <property type="protein sequence ID" value="KAF7508582.1"/>
    <property type="molecule type" value="Genomic_DNA"/>
</dbReference>
<name>A0A8H7AKE2_9EURO</name>
<proteinExistence type="predicted"/>
<protein>
    <submittedName>
        <fullName evidence="2">Uncharacterized protein</fullName>
    </submittedName>
</protein>
<feature type="region of interest" description="Disordered" evidence="1">
    <location>
        <begin position="187"/>
        <end position="217"/>
    </location>
</feature>
<dbReference type="Proteomes" id="UP000606974">
    <property type="component" value="Unassembled WGS sequence"/>
</dbReference>
<comment type="caution">
    <text evidence="2">The sequence shown here is derived from an EMBL/GenBank/DDBJ whole genome shotgun (WGS) entry which is preliminary data.</text>
</comment>
<sequence>MPLPHQHLPPDPLLESRIPTGDDPTSQGPDYHHRLSTREAETAIFIQYAPEIEELKEVLSSGMVKFKRTGASHGGQVVVQQKATREQMSEASDALKLLITERDRLICELWDKFVARWGGRVERRDDATMFVVDEGRHLLDRQQGGGGGGEQHEHANNDKMKMQEQVQDDDADPYVKRMRQVQARMDDLAVAEERKKAKRASAGKRADEYAQGAGASS</sequence>
<evidence type="ECO:0000313" key="3">
    <source>
        <dbReference type="Proteomes" id="UP000606974"/>
    </source>
</evidence>